<dbReference type="KEGG" id="pmai:CF386_04640"/>
<dbReference type="HAMAP" id="MF_00652">
    <property type="entry name" value="UPF0246"/>
    <property type="match status" value="1"/>
</dbReference>
<dbReference type="AlphaFoldDB" id="A0A220VD69"/>
<comment type="similarity">
    <text evidence="1">Belongs to the UPF0246 family.</text>
</comment>
<dbReference type="Pfam" id="PF03883">
    <property type="entry name" value="H2O2_YaaD"/>
    <property type="match status" value="1"/>
</dbReference>
<name>A0A220VD69_9GAMM</name>
<evidence type="ECO:0000256" key="1">
    <source>
        <dbReference type="HAMAP-Rule" id="MF_00652"/>
    </source>
</evidence>
<dbReference type="RefSeq" id="WP_089073252.1">
    <property type="nucleotide sequence ID" value="NZ_CBCSAM010000001.1"/>
</dbReference>
<protein>
    <recommendedName>
        <fullName evidence="1">UPF0246 protein CF386_04640</fullName>
    </recommendedName>
</protein>
<dbReference type="GO" id="GO:0005829">
    <property type="term" value="C:cytosol"/>
    <property type="evidence" value="ECO:0007669"/>
    <property type="project" value="TreeGrafter"/>
</dbReference>
<dbReference type="EMBL" id="CP022355">
    <property type="protein sequence ID" value="ASK78344.1"/>
    <property type="molecule type" value="Genomic_DNA"/>
</dbReference>
<keyword evidence="3" id="KW-1185">Reference proteome</keyword>
<dbReference type="PANTHER" id="PTHR30283:SF4">
    <property type="entry name" value="PEROXIDE STRESS RESISTANCE PROTEIN YAAA"/>
    <property type="match status" value="1"/>
</dbReference>
<evidence type="ECO:0000313" key="3">
    <source>
        <dbReference type="Proteomes" id="UP000242175"/>
    </source>
</evidence>
<dbReference type="PANTHER" id="PTHR30283">
    <property type="entry name" value="PEROXIDE STRESS RESPONSE PROTEIN YAAA"/>
    <property type="match status" value="1"/>
</dbReference>
<dbReference type="InterPro" id="IPR005583">
    <property type="entry name" value="YaaA"/>
</dbReference>
<proteinExistence type="inferred from homology"/>
<dbReference type="GO" id="GO:0033194">
    <property type="term" value="P:response to hydroperoxide"/>
    <property type="evidence" value="ECO:0007669"/>
    <property type="project" value="TreeGrafter"/>
</dbReference>
<reference evidence="2 3" key="1">
    <citation type="journal article" date="2016" name="Int. J. Syst. Evol. Microbiol.">
        <title>Paraphotobacterium marinum gen. nov., sp. nov., a member of the family Vibrionaceae, isolated from surface seawater.</title>
        <authorList>
            <person name="Huang Z."/>
            <person name="Dong C."/>
            <person name="Shao Z."/>
        </authorList>
    </citation>
    <scope>NUCLEOTIDE SEQUENCE [LARGE SCALE GENOMIC DNA]</scope>
    <source>
        <strain evidence="2 3">NSCS20N07D</strain>
    </source>
</reference>
<dbReference type="NCBIfam" id="NF002542">
    <property type="entry name" value="PRK02101.1-3"/>
    <property type="match status" value="1"/>
</dbReference>
<sequence length="257" mass="30044">MFIVISPAKSLDFENKNCFNPSTLPFFQKETQELIEICKKFDAPEISRLMKVSDSIASLNVARFNDFSKNYDKKNSKEALFFFKGDVYQGLNAQNLNEIDLKWAQENLYILSGLYGLLKSFDLIQPYRLEMGTKLENAHGKNLYEFWDTKVTDLLNSYMNEKGVKHLVNLASNEYFKVLKTKRIDAQIITPTFLDFKNGKYKIISFYAKKARGLFAQYMIKNKITKYENLKLFDYDGYSYCDEESSMETLVFKRKLA</sequence>
<dbReference type="OrthoDB" id="9777133at2"/>
<evidence type="ECO:0000313" key="2">
    <source>
        <dbReference type="EMBL" id="ASK78344.1"/>
    </source>
</evidence>
<dbReference type="Proteomes" id="UP000242175">
    <property type="component" value="Chromosome large"/>
</dbReference>
<gene>
    <name evidence="2" type="ORF">CF386_04640</name>
</gene>
<organism evidence="2 3">
    <name type="scientific">Paraphotobacterium marinum</name>
    <dbReference type="NCBI Taxonomy" id="1755811"/>
    <lineage>
        <taxon>Bacteria</taxon>
        <taxon>Pseudomonadati</taxon>
        <taxon>Pseudomonadota</taxon>
        <taxon>Gammaproteobacteria</taxon>
        <taxon>Vibrionales</taxon>
        <taxon>Vibrionaceae</taxon>
        <taxon>Paraphotobacterium</taxon>
    </lineage>
</organism>
<accession>A0A220VD69</accession>